<evidence type="ECO:0000313" key="1">
    <source>
        <dbReference type="EMBL" id="MCM3738319.1"/>
    </source>
</evidence>
<reference evidence="1" key="1">
    <citation type="submission" date="2022-05" db="EMBL/GenBank/DDBJ databases">
        <title>Comparative Genomics of Spacecraft Associated Microbes.</title>
        <authorList>
            <person name="Tran M.T."/>
            <person name="Wright A."/>
            <person name="Seuylemezian A."/>
            <person name="Eisen J."/>
            <person name="Coil D."/>
        </authorList>
    </citation>
    <scope>NUCLEOTIDE SEQUENCE</scope>
    <source>
        <strain evidence="1">FAIRING 10M-2.2</strain>
    </source>
</reference>
<sequence>MAICPLCNALEYDEYTCPTCKSILKDYGKAVDYIGPYSAYQDQELLEKVDGLSAHDSEQYCLHLLYCPLCEKQTEITVQLIQH</sequence>
<dbReference type="EMBL" id="JAMBOP010000040">
    <property type="protein sequence ID" value="MCM3738319.1"/>
    <property type="molecule type" value="Genomic_DNA"/>
</dbReference>
<gene>
    <name evidence="1" type="ORF">M3215_21675</name>
</gene>
<keyword evidence="2" id="KW-1185">Reference proteome</keyword>
<accession>A0ACC6ACM3</accession>
<evidence type="ECO:0000313" key="2">
    <source>
        <dbReference type="Proteomes" id="UP001202289"/>
    </source>
</evidence>
<protein>
    <submittedName>
        <fullName evidence="1">Uncharacterized protein</fullName>
    </submittedName>
</protein>
<comment type="caution">
    <text evidence="1">The sequence shown here is derived from an EMBL/GenBank/DDBJ whole genome shotgun (WGS) entry which is preliminary data.</text>
</comment>
<organism evidence="1 2">
    <name type="scientific">Bacillus cytotoxicus</name>
    <dbReference type="NCBI Taxonomy" id="580165"/>
    <lineage>
        <taxon>Bacteria</taxon>
        <taxon>Bacillati</taxon>
        <taxon>Bacillota</taxon>
        <taxon>Bacilli</taxon>
        <taxon>Bacillales</taxon>
        <taxon>Bacillaceae</taxon>
        <taxon>Bacillus</taxon>
        <taxon>Bacillus cereus group</taxon>
    </lineage>
</organism>
<name>A0ACC6ACM3_9BACI</name>
<dbReference type="Proteomes" id="UP001202289">
    <property type="component" value="Unassembled WGS sequence"/>
</dbReference>
<proteinExistence type="predicted"/>